<keyword evidence="5" id="KW-1185">Reference proteome</keyword>
<evidence type="ECO:0000256" key="1">
    <source>
        <dbReference type="ARBA" id="ARBA00022679"/>
    </source>
</evidence>
<dbReference type="SUPFAM" id="SSF81301">
    <property type="entry name" value="Nucleotidyltransferase"/>
    <property type="match status" value="1"/>
</dbReference>
<dbReference type="GO" id="GO:0016779">
    <property type="term" value="F:nucleotidyltransferase activity"/>
    <property type="evidence" value="ECO:0007669"/>
    <property type="project" value="InterPro"/>
</dbReference>
<keyword evidence="1" id="KW-0808">Transferase</keyword>
<dbReference type="InterPro" id="IPR025184">
    <property type="entry name" value="AadA_C"/>
</dbReference>
<sequence>MKSTRVNETMPPIPQPADKLLAELEAGLKAIAPDWIDGIYVTGSIALDDFHPHKSDIDFVVLCKEFPTNEMIAQIDKLHRTIQQQHGKPLFNGAYLTAENLQASRLPTGEVLNLLEGNLKRGPFEMGPIALYELKTTARTVLGLPTNELAIDMPLQQVKDFMHENINSYWQRWIDKHASCTNRRALLILIPLLTEWAVLGVARQFYTLQTGEIASKTKAGAFCLDVVPPRYQDIIQQAIHIRNSSPNSVYPVLKRTYYVSPSLTRAALTIDCVNYIIELFNNVYADQQKQRTGEGLSDKR</sequence>
<evidence type="ECO:0000259" key="2">
    <source>
        <dbReference type="Pfam" id="PF01909"/>
    </source>
</evidence>
<organism evidence="4 5">
    <name type="scientific">Spirosoma validum</name>
    <dbReference type="NCBI Taxonomy" id="2771355"/>
    <lineage>
        <taxon>Bacteria</taxon>
        <taxon>Pseudomonadati</taxon>
        <taxon>Bacteroidota</taxon>
        <taxon>Cytophagia</taxon>
        <taxon>Cytophagales</taxon>
        <taxon>Cytophagaceae</taxon>
        <taxon>Spirosoma</taxon>
    </lineage>
</organism>
<dbReference type="Pfam" id="PF01909">
    <property type="entry name" value="NTP_transf_2"/>
    <property type="match status" value="1"/>
</dbReference>
<dbReference type="Proteomes" id="UP000653797">
    <property type="component" value="Unassembled WGS sequence"/>
</dbReference>
<dbReference type="AlphaFoldDB" id="A0A927B5E6"/>
<dbReference type="RefSeq" id="WP_191041378.1">
    <property type="nucleotide sequence ID" value="NZ_JACXAA010000009.1"/>
</dbReference>
<dbReference type="Gene3D" id="3.30.460.10">
    <property type="entry name" value="Beta Polymerase, domain 2"/>
    <property type="match status" value="1"/>
</dbReference>
<evidence type="ECO:0000313" key="4">
    <source>
        <dbReference type="EMBL" id="MBD2755760.1"/>
    </source>
</evidence>
<proteinExistence type="predicted"/>
<dbReference type="CDD" id="cd05403">
    <property type="entry name" value="NT_KNTase_like"/>
    <property type="match status" value="1"/>
</dbReference>
<feature type="domain" description="Polymerase nucleotidyl transferase" evidence="2">
    <location>
        <begin position="28"/>
        <end position="80"/>
    </location>
</feature>
<gene>
    <name evidence="4" type="ORF">IC230_22845</name>
</gene>
<accession>A0A927B5E6</accession>
<dbReference type="EMBL" id="JACXAA010000009">
    <property type="protein sequence ID" value="MBD2755760.1"/>
    <property type="molecule type" value="Genomic_DNA"/>
</dbReference>
<reference evidence="4" key="1">
    <citation type="submission" date="2020-09" db="EMBL/GenBank/DDBJ databases">
        <authorList>
            <person name="Kim M.K."/>
        </authorList>
    </citation>
    <scope>NUCLEOTIDE SEQUENCE</scope>
    <source>
        <strain evidence="4">BT704</strain>
    </source>
</reference>
<evidence type="ECO:0000313" key="5">
    <source>
        <dbReference type="Proteomes" id="UP000653797"/>
    </source>
</evidence>
<feature type="domain" description="Adenylyltransferase AadA C-terminal" evidence="3">
    <location>
        <begin position="196"/>
        <end position="243"/>
    </location>
</feature>
<dbReference type="Pfam" id="PF13427">
    <property type="entry name" value="AadA_C"/>
    <property type="match status" value="1"/>
</dbReference>
<comment type="caution">
    <text evidence="4">The sequence shown here is derived from an EMBL/GenBank/DDBJ whole genome shotgun (WGS) entry which is preliminary data.</text>
</comment>
<protein>
    <submittedName>
        <fullName evidence="4">DUF4111 domain-containing protein</fullName>
    </submittedName>
</protein>
<evidence type="ECO:0000259" key="3">
    <source>
        <dbReference type="Pfam" id="PF13427"/>
    </source>
</evidence>
<dbReference type="InterPro" id="IPR043519">
    <property type="entry name" value="NT_sf"/>
</dbReference>
<name>A0A927B5E6_9BACT</name>
<dbReference type="InterPro" id="IPR002934">
    <property type="entry name" value="Polymerase_NTP_transf_dom"/>
</dbReference>